<reference evidence="2 3" key="1">
    <citation type="submission" date="2017-06" db="EMBL/GenBank/DDBJ databases">
        <title>A platform for efficient transgenesis in Macrostomum lignano, a flatworm model organism for stem cell research.</title>
        <authorList>
            <person name="Berezikov E."/>
        </authorList>
    </citation>
    <scope>NUCLEOTIDE SEQUENCE [LARGE SCALE GENOMIC DNA]</scope>
    <source>
        <strain evidence="2">DV1</strain>
        <tissue evidence="2">Whole organism</tissue>
    </source>
</reference>
<feature type="signal peptide" evidence="1">
    <location>
        <begin position="1"/>
        <end position="23"/>
    </location>
</feature>
<evidence type="ECO:0000313" key="2">
    <source>
        <dbReference type="EMBL" id="PAA48631.1"/>
    </source>
</evidence>
<dbReference type="EMBL" id="NIVC01004096">
    <property type="protein sequence ID" value="PAA48631.1"/>
    <property type="molecule type" value="Genomic_DNA"/>
</dbReference>
<sequence>MVNQTKLLIFIMLVVGQLGLNSAGPVSREVADSAAAPVDDVDIALSAAAAKIRQQSLAQQRRRVYGKLMERLSKRFVTDW</sequence>
<evidence type="ECO:0000313" key="3">
    <source>
        <dbReference type="Proteomes" id="UP000215902"/>
    </source>
</evidence>
<protein>
    <submittedName>
        <fullName evidence="2">Uncharacterized protein</fullName>
    </submittedName>
</protein>
<organism evidence="2 3">
    <name type="scientific">Macrostomum lignano</name>
    <dbReference type="NCBI Taxonomy" id="282301"/>
    <lineage>
        <taxon>Eukaryota</taxon>
        <taxon>Metazoa</taxon>
        <taxon>Spiralia</taxon>
        <taxon>Lophotrochozoa</taxon>
        <taxon>Platyhelminthes</taxon>
        <taxon>Rhabditophora</taxon>
        <taxon>Macrostomorpha</taxon>
        <taxon>Macrostomida</taxon>
        <taxon>Macrostomidae</taxon>
        <taxon>Macrostomum</taxon>
    </lineage>
</organism>
<comment type="caution">
    <text evidence="2">The sequence shown here is derived from an EMBL/GenBank/DDBJ whole genome shotgun (WGS) entry which is preliminary data.</text>
</comment>
<gene>
    <name evidence="2" type="ORF">BOX15_Mlig019765g2</name>
</gene>
<keyword evidence="1" id="KW-0732">Signal</keyword>
<dbReference type="Proteomes" id="UP000215902">
    <property type="component" value="Unassembled WGS sequence"/>
</dbReference>
<accession>A0A267DH86</accession>
<dbReference type="AlphaFoldDB" id="A0A267DH86"/>
<keyword evidence="3" id="KW-1185">Reference proteome</keyword>
<feature type="chain" id="PRO_5012379462" evidence="1">
    <location>
        <begin position="24"/>
        <end position="80"/>
    </location>
</feature>
<proteinExistence type="predicted"/>
<name>A0A267DH86_9PLAT</name>
<evidence type="ECO:0000256" key="1">
    <source>
        <dbReference type="SAM" id="SignalP"/>
    </source>
</evidence>